<dbReference type="Proteomes" id="UP001596380">
    <property type="component" value="Unassembled WGS sequence"/>
</dbReference>
<dbReference type="EMBL" id="JBHSXS010000019">
    <property type="protein sequence ID" value="MFC6883434.1"/>
    <property type="molecule type" value="Genomic_DNA"/>
</dbReference>
<comment type="caution">
    <text evidence="2">The sequence shown here is derived from an EMBL/GenBank/DDBJ whole genome shotgun (WGS) entry which is preliminary data.</text>
</comment>
<feature type="region of interest" description="Disordered" evidence="1">
    <location>
        <begin position="55"/>
        <end position="91"/>
    </location>
</feature>
<dbReference type="RefSeq" id="WP_378050288.1">
    <property type="nucleotide sequence ID" value="NZ_JBHSXE010000002.1"/>
</dbReference>
<evidence type="ECO:0000313" key="2">
    <source>
        <dbReference type="EMBL" id="MFC6883434.1"/>
    </source>
</evidence>
<name>A0ABW2CRW6_9ACTN</name>
<organism evidence="2 3">
    <name type="scientific">Actinomadura yumaensis</name>
    <dbReference type="NCBI Taxonomy" id="111807"/>
    <lineage>
        <taxon>Bacteria</taxon>
        <taxon>Bacillati</taxon>
        <taxon>Actinomycetota</taxon>
        <taxon>Actinomycetes</taxon>
        <taxon>Streptosporangiales</taxon>
        <taxon>Thermomonosporaceae</taxon>
        <taxon>Actinomadura</taxon>
    </lineage>
</organism>
<gene>
    <name evidence="2" type="ORF">ACFQKB_26995</name>
</gene>
<keyword evidence="3" id="KW-1185">Reference proteome</keyword>
<evidence type="ECO:0000256" key="1">
    <source>
        <dbReference type="SAM" id="MobiDB-lite"/>
    </source>
</evidence>
<evidence type="ECO:0000313" key="3">
    <source>
        <dbReference type="Proteomes" id="UP001596380"/>
    </source>
</evidence>
<proteinExistence type="predicted"/>
<feature type="compositionally biased region" description="Acidic residues" evidence="1">
    <location>
        <begin position="55"/>
        <end position="67"/>
    </location>
</feature>
<protein>
    <submittedName>
        <fullName evidence="2">Uncharacterized protein</fullName>
    </submittedName>
</protein>
<accession>A0ABW2CRW6</accession>
<reference evidence="3" key="1">
    <citation type="journal article" date="2019" name="Int. J. Syst. Evol. Microbiol.">
        <title>The Global Catalogue of Microorganisms (GCM) 10K type strain sequencing project: providing services to taxonomists for standard genome sequencing and annotation.</title>
        <authorList>
            <consortium name="The Broad Institute Genomics Platform"/>
            <consortium name="The Broad Institute Genome Sequencing Center for Infectious Disease"/>
            <person name="Wu L."/>
            <person name="Ma J."/>
        </authorList>
    </citation>
    <scope>NUCLEOTIDE SEQUENCE [LARGE SCALE GENOMIC DNA]</scope>
    <source>
        <strain evidence="3">JCM 3369</strain>
    </source>
</reference>
<sequence>MTESLDERLLRLMDEVGPEQAARIISQEIEERLSSAPPADRVTSQDWLMQTYGDADDVDIDEDDEPEILLPKSAEQLPSPRDAECGGPWTP</sequence>